<feature type="region of interest" description="Disordered" evidence="1">
    <location>
        <begin position="1"/>
        <end position="45"/>
    </location>
</feature>
<accession>A0A0C9SVW1</accession>
<feature type="compositionally biased region" description="Low complexity" evidence="1">
    <location>
        <begin position="1"/>
        <end position="14"/>
    </location>
</feature>
<reference evidence="3" key="2">
    <citation type="submission" date="2015-01" db="EMBL/GenBank/DDBJ databases">
        <title>Evolutionary Origins and Diversification of the Mycorrhizal Mutualists.</title>
        <authorList>
            <consortium name="DOE Joint Genome Institute"/>
            <consortium name="Mycorrhizal Genomics Consortium"/>
            <person name="Kohler A."/>
            <person name="Kuo A."/>
            <person name="Nagy L.G."/>
            <person name="Floudas D."/>
            <person name="Copeland A."/>
            <person name="Barry K.W."/>
            <person name="Cichocki N."/>
            <person name="Veneault-Fourrey C."/>
            <person name="LaButti K."/>
            <person name="Lindquist E.A."/>
            <person name="Lipzen A."/>
            <person name="Lundell T."/>
            <person name="Morin E."/>
            <person name="Murat C."/>
            <person name="Riley R."/>
            <person name="Ohm R."/>
            <person name="Sun H."/>
            <person name="Tunlid A."/>
            <person name="Henrissat B."/>
            <person name="Grigoriev I.V."/>
            <person name="Hibbett D.S."/>
            <person name="Martin F."/>
        </authorList>
    </citation>
    <scope>NUCLEOTIDE SEQUENCE [LARGE SCALE GENOMIC DNA]</scope>
    <source>
        <strain evidence="3">ATCC 200175</strain>
    </source>
</reference>
<dbReference type="OrthoDB" id="2687493at2759"/>
<keyword evidence="3" id="KW-1185">Reference proteome</keyword>
<name>A0A0C9SVW1_PAXIN</name>
<dbReference type="Proteomes" id="UP000053647">
    <property type="component" value="Unassembled WGS sequence"/>
</dbReference>
<gene>
    <name evidence="2" type="ORF">PAXINDRAFT_13534</name>
</gene>
<organism evidence="2 3">
    <name type="scientific">Paxillus involutus ATCC 200175</name>
    <dbReference type="NCBI Taxonomy" id="664439"/>
    <lineage>
        <taxon>Eukaryota</taxon>
        <taxon>Fungi</taxon>
        <taxon>Dikarya</taxon>
        <taxon>Basidiomycota</taxon>
        <taxon>Agaricomycotina</taxon>
        <taxon>Agaricomycetes</taxon>
        <taxon>Agaricomycetidae</taxon>
        <taxon>Boletales</taxon>
        <taxon>Paxilineae</taxon>
        <taxon>Paxillaceae</taxon>
        <taxon>Paxillus</taxon>
    </lineage>
</organism>
<reference evidence="2 3" key="1">
    <citation type="submission" date="2014-06" db="EMBL/GenBank/DDBJ databases">
        <authorList>
            <consortium name="DOE Joint Genome Institute"/>
            <person name="Kuo A."/>
            <person name="Kohler A."/>
            <person name="Nagy L.G."/>
            <person name="Floudas D."/>
            <person name="Copeland A."/>
            <person name="Barry K.W."/>
            <person name="Cichocki N."/>
            <person name="Veneault-Fourrey C."/>
            <person name="LaButti K."/>
            <person name="Lindquist E.A."/>
            <person name="Lipzen A."/>
            <person name="Lundell T."/>
            <person name="Morin E."/>
            <person name="Murat C."/>
            <person name="Sun H."/>
            <person name="Tunlid A."/>
            <person name="Henrissat B."/>
            <person name="Grigoriev I.V."/>
            <person name="Hibbett D.S."/>
            <person name="Martin F."/>
            <person name="Nordberg H.P."/>
            <person name="Cantor M.N."/>
            <person name="Hua S.X."/>
        </authorList>
    </citation>
    <scope>NUCLEOTIDE SEQUENCE [LARGE SCALE GENOMIC DNA]</scope>
    <source>
        <strain evidence="2 3">ATCC 200175</strain>
    </source>
</reference>
<proteinExistence type="predicted"/>
<evidence type="ECO:0000313" key="3">
    <source>
        <dbReference type="Proteomes" id="UP000053647"/>
    </source>
</evidence>
<sequence length="117" mass="12715">MSATTQDQAASTAQVPAQGSQPYTEKLESTPLVKKAGPYSSELPPNQMEINMKLAEEMDGRFVGPMPVEVFLEKYLTSTIKIEDQPVVPRDAFSKVAAAGDEKQMYGQFSSPLGSWG</sequence>
<evidence type="ECO:0000313" key="2">
    <source>
        <dbReference type="EMBL" id="KIJ13569.1"/>
    </source>
</evidence>
<evidence type="ECO:0000256" key="1">
    <source>
        <dbReference type="SAM" id="MobiDB-lite"/>
    </source>
</evidence>
<protein>
    <submittedName>
        <fullName evidence="2">Uncharacterized protein</fullName>
    </submittedName>
</protein>
<dbReference type="EMBL" id="KN819350">
    <property type="protein sequence ID" value="KIJ13569.1"/>
    <property type="molecule type" value="Genomic_DNA"/>
</dbReference>
<dbReference type="HOGENOM" id="CLU_2190246_0_0_1"/>
<dbReference type="AlphaFoldDB" id="A0A0C9SVW1"/>